<evidence type="ECO:0000259" key="6">
    <source>
        <dbReference type="PROSITE" id="PS50850"/>
    </source>
</evidence>
<evidence type="ECO:0000313" key="8">
    <source>
        <dbReference type="Proteomes" id="UP000301309"/>
    </source>
</evidence>
<keyword evidence="8" id="KW-1185">Reference proteome</keyword>
<evidence type="ECO:0000256" key="1">
    <source>
        <dbReference type="ARBA" id="ARBA00004651"/>
    </source>
</evidence>
<feature type="domain" description="Major facilitator superfamily (MFS) profile" evidence="6">
    <location>
        <begin position="1"/>
        <end position="159"/>
    </location>
</feature>
<comment type="subcellular location">
    <subcellularLocation>
        <location evidence="1">Cell membrane</location>
        <topology evidence="1">Multi-pass membrane protein</topology>
    </subcellularLocation>
</comment>
<dbReference type="Proteomes" id="UP000301309">
    <property type="component" value="Unassembled WGS sequence"/>
</dbReference>
<dbReference type="PROSITE" id="PS50850">
    <property type="entry name" value="MFS"/>
    <property type="match status" value="1"/>
</dbReference>
<feature type="transmembrane region" description="Helical" evidence="5">
    <location>
        <begin position="66"/>
        <end position="92"/>
    </location>
</feature>
<feature type="transmembrane region" description="Helical" evidence="5">
    <location>
        <begin position="104"/>
        <end position="126"/>
    </location>
</feature>
<comment type="caution">
    <text evidence="7">The sequence shown here is derived from an EMBL/GenBank/DDBJ whole genome shotgun (WGS) entry which is preliminary data.</text>
</comment>
<feature type="transmembrane region" description="Helical" evidence="5">
    <location>
        <begin position="42"/>
        <end position="60"/>
    </location>
</feature>
<dbReference type="AlphaFoldDB" id="A0A4D4KSP9"/>
<dbReference type="PANTHER" id="PTHR23508:SF10">
    <property type="entry name" value="CARBOXYLIC ACID TRANSPORTER PROTEIN HOMOLOG"/>
    <property type="match status" value="1"/>
</dbReference>
<evidence type="ECO:0000256" key="2">
    <source>
        <dbReference type="ARBA" id="ARBA00022692"/>
    </source>
</evidence>
<dbReference type="Gene3D" id="1.20.1250.20">
    <property type="entry name" value="MFS general substrate transporter like domains"/>
    <property type="match status" value="1"/>
</dbReference>
<dbReference type="EMBL" id="BJHW01000001">
    <property type="protein sequence ID" value="GDY49487.1"/>
    <property type="molecule type" value="Genomic_DNA"/>
</dbReference>
<dbReference type="PANTHER" id="PTHR23508">
    <property type="entry name" value="CARBOXYLIC ACID TRANSPORTER PROTEIN HOMOLOG"/>
    <property type="match status" value="1"/>
</dbReference>
<proteinExistence type="predicted"/>
<dbReference type="InterPro" id="IPR011701">
    <property type="entry name" value="MFS"/>
</dbReference>
<dbReference type="Pfam" id="PF07690">
    <property type="entry name" value="MFS_1"/>
    <property type="match status" value="1"/>
</dbReference>
<dbReference type="InterPro" id="IPR036259">
    <property type="entry name" value="MFS_trans_sf"/>
</dbReference>
<dbReference type="GO" id="GO:0046943">
    <property type="term" value="F:carboxylic acid transmembrane transporter activity"/>
    <property type="evidence" value="ECO:0007669"/>
    <property type="project" value="TreeGrafter"/>
</dbReference>
<organism evidence="7 8">
    <name type="scientific">Streptomyces violaceusniger</name>
    <dbReference type="NCBI Taxonomy" id="68280"/>
    <lineage>
        <taxon>Bacteria</taxon>
        <taxon>Bacillati</taxon>
        <taxon>Actinomycetota</taxon>
        <taxon>Actinomycetes</taxon>
        <taxon>Kitasatosporales</taxon>
        <taxon>Streptomycetaceae</taxon>
        <taxon>Streptomyces</taxon>
        <taxon>Streptomyces violaceusniger group</taxon>
    </lineage>
</organism>
<name>A0A4D4KSP9_STRVO</name>
<sequence>MMTDVGFSLTAAATMGLLLQAGGTVGNLGIGWLMDGFGLHRTVGAAMACAAVLLIVIALVPQQVLVLGALVFVLGMFTNTVGTGFPILSAAFYPTSIRATGTSWATGIARFGAISGAAVGTVLVAMGLNYRQVFVSLLVPAAVCIAALVVKARYASEDALPTAQELARAS</sequence>
<evidence type="ECO:0000313" key="7">
    <source>
        <dbReference type="EMBL" id="GDY49487.1"/>
    </source>
</evidence>
<keyword evidence="2 5" id="KW-0812">Transmembrane</keyword>
<evidence type="ECO:0000256" key="5">
    <source>
        <dbReference type="SAM" id="Phobius"/>
    </source>
</evidence>
<feature type="transmembrane region" description="Helical" evidence="5">
    <location>
        <begin position="132"/>
        <end position="150"/>
    </location>
</feature>
<gene>
    <name evidence="7" type="ORF">SVIO_001100</name>
</gene>
<reference evidence="7 8" key="1">
    <citation type="journal article" date="2020" name="Int. J. Syst. Evol. Microbiol.">
        <title>Reclassification of Streptomyces castelarensis and Streptomyces sporoclivatus as later heterotypic synonyms of Streptomyces antimycoticus.</title>
        <authorList>
            <person name="Komaki H."/>
            <person name="Tamura T."/>
        </authorList>
    </citation>
    <scope>NUCLEOTIDE SEQUENCE [LARGE SCALE GENOMIC DNA]</scope>
    <source>
        <strain evidence="7 8">NBRC 13459</strain>
    </source>
</reference>
<dbReference type="GO" id="GO:0005886">
    <property type="term" value="C:plasma membrane"/>
    <property type="evidence" value="ECO:0007669"/>
    <property type="project" value="UniProtKB-SubCell"/>
</dbReference>
<protein>
    <recommendedName>
        <fullName evidence="6">Major facilitator superfamily (MFS) profile domain-containing protein</fullName>
    </recommendedName>
</protein>
<keyword evidence="4 5" id="KW-0472">Membrane</keyword>
<evidence type="ECO:0000256" key="4">
    <source>
        <dbReference type="ARBA" id="ARBA00023136"/>
    </source>
</evidence>
<feature type="transmembrane region" description="Helical" evidence="5">
    <location>
        <begin position="6"/>
        <end position="30"/>
    </location>
</feature>
<keyword evidence="3 5" id="KW-1133">Transmembrane helix</keyword>
<accession>A0A4D4KSP9</accession>
<evidence type="ECO:0000256" key="3">
    <source>
        <dbReference type="ARBA" id="ARBA00022989"/>
    </source>
</evidence>
<dbReference type="InterPro" id="IPR020846">
    <property type="entry name" value="MFS_dom"/>
</dbReference>
<dbReference type="SUPFAM" id="SSF103473">
    <property type="entry name" value="MFS general substrate transporter"/>
    <property type="match status" value="1"/>
</dbReference>